<organism evidence="1 2">
    <name type="scientific">Nitrosotalea sinensis</name>
    <dbReference type="NCBI Taxonomy" id="1499975"/>
    <lineage>
        <taxon>Archaea</taxon>
        <taxon>Nitrososphaerota</taxon>
        <taxon>Nitrososphaeria</taxon>
        <taxon>Nitrosotaleales</taxon>
        <taxon>Nitrosotaleaceae</taxon>
        <taxon>Nitrosotalea</taxon>
    </lineage>
</organism>
<name>A0A2H1EG71_9ARCH</name>
<sequence>MKSRPIFEISVNGHVSTNSGKETIENWRCILERHFASLHCSTCEKRKLSVVLRFWLAPNRIYRMQRNDLDNLSKPVLDAMKRIGIICDDSEIFHLEASKLPTEGEEGVYVKVRELN</sequence>
<dbReference type="Gene3D" id="3.30.1330.70">
    <property type="entry name" value="Holliday junction resolvase RusA"/>
    <property type="match status" value="1"/>
</dbReference>
<dbReference type="InterPro" id="IPR008822">
    <property type="entry name" value="Endonuclease_RusA-like"/>
</dbReference>
<dbReference type="EMBL" id="FRFC01000003">
    <property type="protein sequence ID" value="SHO44273.1"/>
    <property type="molecule type" value="Genomic_DNA"/>
</dbReference>
<reference evidence="2" key="1">
    <citation type="submission" date="2016-12" db="EMBL/GenBank/DDBJ databases">
        <authorList>
            <person name="Herbold C."/>
        </authorList>
    </citation>
    <scope>NUCLEOTIDE SEQUENCE [LARGE SCALE GENOMIC DNA]</scope>
</reference>
<dbReference type="SUPFAM" id="SSF103084">
    <property type="entry name" value="Holliday junction resolvase RusA"/>
    <property type="match status" value="1"/>
</dbReference>
<dbReference type="Proteomes" id="UP000232412">
    <property type="component" value="Unassembled WGS sequence"/>
</dbReference>
<dbReference type="RefSeq" id="WP_101009323.1">
    <property type="nucleotide sequence ID" value="NZ_FRFC01000003.1"/>
</dbReference>
<evidence type="ECO:0000313" key="2">
    <source>
        <dbReference type="Proteomes" id="UP000232412"/>
    </source>
</evidence>
<dbReference type="GO" id="GO:0006310">
    <property type="term" value="P:DNA recombination"/>
    <property type="evidence" value="ECO:0007669"/>
    <property type="project" value="InterPro"/>
</dbReference>
<evidence type="ECO:0000313" key="1">
    <source>
        <dbReference type="EMBL" id="SHO44273.1"/>
    </source>
</evidence>
<dbReference type="Pfam" id="PF05866">
    <property type="entry name" value="RusA"/>
    <property type="match status" value="1"/>
</dbReference>
<dbReference type="InterPro" id="IPR036614">
    <property type="entry name" value="RusA-like_sf"/>
</dbReference>
<dbReference type="GO" id="GO:0006281">
    <property type="term" value="P:DNA repair"/>
    <property type="evidence" value="ECO:0007669"/>
    <property type="project" value="InterPro"/>
</dbReference>
<protein>
    <submittedName>
        <fullName evidence="1">Uncharacterized protein</fullName>
    </submittedName>
</protein>
<dbReference type="GO" id="GO:0000287">
    <property type="term" value="F:magnesium ion binding"/>
    <property type="evidence" value="ECO:0007669"/>
    <property type="project" value="InterPro"/>
</dbReference>
<dbReference type="AlphaFoldDB" id="A0A2H1EG71"/>
<gene>
    <name evidence="1" type="ORF">NSIN_20287</name>
</gene>
<proteinExistence type="predicted"/>
<keyword evidence="2" id="KW-1185">Reference proteome</keyword>
<accession>A0A2H1EG71</accession>